<evidence type="ECO:0000313" key="1">
    <source>
        <dbReference type="EMBL" id="RDV15802.1"/>
    </source>
</evidence>
<dbReference type="Gene3D" id="3.40.50.1820">
    <property type="entry name" value="alpha/beta hydrolase"/>
    <property type="match status" value="1"/>
</dbReference>
<reference evidence="2" key="1">
    <citation type="submission" date="2018-08" db="EMBL/GenBank/DDBJ databases">
        <authorList>
            <person name="Liu Z.-W."/>
            <person name="Du Z.-J."/>
        </authorList>
    </citation>
    <scope>NUCLEOTIDE SEQUENCE [LARGE SCALE GENOMIC DNA]</scope>
    <source>
        <strain evidence="2">H4X</strain>
    </source>
</reference>
<dbReference type="AlphaFoldDB" id="A0A3D8LFV7"/>
<gene>
    <name evidence="1" type="ORF">DXT99_07290</name>
</gene>
<proteinExistence type="predicted"/>
<evidence type="ECO:0008006" key="3">
    <source>
        <dbReference type="Google" id="ProtNLM"/>
    </source>
</evidence>
<evidence type="ECO:0000313" key="2">
    <source>
        <dbReference type="Proteomes" id="UP000256708"/>
    </source>
</evidence>
<dbReference type="EMBL" id="QRGR01000007">
    <property type="protein sequence ID" value="RDV15802.1"/>
    <property type="molecule type" value="Genomic_DNA"/>
</dbReference>
<protein>
    <recommendedName>
        <fullName evidence="3">Alpha/beta hydrolase</fullName>
    </recommendedName>
</protein>
<dbReference type="OrthoDB" id="9784036at2"/>
<dbReference type="RefSeq" id="WP_115564874.1">
    <property type="nucleotide sequence ID" value="NZ_QRGR01000007.1"/>
</dbReference>
<comment type="caution">
    <text evidence="1">The sequence shown here is derived from an EMBL/GenBank/DDBJ whole genome shotgun (WGS) entry which is preliminary data.</text>
</comment>
<organism evidence="1 2">
    <name type="scientific">Pontibacter diazotrophicus</name>
    <dbReference type="NCBI Taxonomy" id="1400979"/>
    <lineage>
        <taxon>Bacteria</taxon>
        <taxon>Pseudomonadati</taxon>
        <taxon>Bacteroidota</taxon>
        <taxon>Cytophagia</taxon>
        <taxon>Cytophagales</taxon>
        <taxon>Hymenobacteraceae</taxon>
        <taxon>Pontibacter</taxon>
    </lineage>
</organism>
<dbReference type="Proteomes" id="UP000256708">
    <property type="component" value="Unassembled WGS sequence"/>
</dbReference>
<name>A0A3D8LFV7_9BACT</name>
<dbReference type="SUPFAM" id="SSF53474">
    <property type="entry name" value="alpha/beta-Hydrolases"/>
    <property type="match status" value="1"/>
</dbReference>
<accession>A0A3D8LFV7</accession>
<dbReference type="InterPro" id="IPR029058">
    <property type="entry name" value="AB_hydrolase_fold"/>
</dbReference>
<sequence>MKQLLLAAFLFAALPVYSQKGKIEIGVVDNLYSTILGENRQVWVHIPAQQEGHEIFAPKRYPVLYLLDGAGTFSQ</sequence>
<keyword evidence="2" id="KW-1185">Reference proteome</keyword>